<evidence type="ECO:0000313" key="3">
    <source>
        <dbReference type="EMBL" id="QPI36975.1"/>
    </source>
</evidence>
<dbReference type="KEGG" id="mku:I2456_21485"/>
<dbReference type="RefSeq" id="WP_139823278.1">
    <property type="nucleotide sequence ID" value="NZ_BLKU01000005.1"/>
</dbReference>
<reference evidence="2" key="2">
    <citation type="submission" date="2020-02" db="EMBL/GenBank/DDBJ databases">
        <authorList>
            <person name="Matsumoto Y."/>
            <person name="Kinjo T."/>
            <person name="Motooka D."/>
            <person name="Nabeya D."/>
            <person name="Jung N."/>
            <person name="Uechi K."/>
            <person name="Horii T."/>
            <person name="Iida T."/>
            <person name="Fujita J."/>
            <person name="Nakamura S."/>
        </authorList>
    </citation>
    <scope>NUCLEOTIDE SEQUENCE</scope>
    <source>
        <strain evidence="2">JCM 13573</strain>
    </source>
</reference>
<evidence type="ECO:0000259" key="1">
    <source>
        <dbReference type="Pfam" id="PF13810"/>
    </source>
</evidence>
<name>A0AAX1J903_9MYCO</name>
<evidence type="ECO:0000313" key="2">
    <source>
        <dbReference type="EMBL" id="GFG66979.1"/>
    </source>
</evidence>
<dbReference type="AlphaFoldDB" id="A0AAX1J903"/>
<keyword evidence="4" id="KW-1185">Reference proteome</keyword>
<dbReference type="Proteomes" id="UP000465306">
    <property type="component" value="Unassembled WGS sequence"/>
</dbReference>
<dbReference type="Pfam" id="PF13810">
    <property type="entry name" value="DUF4185"/>
    <property type="match status" value="1"/>
</dbReference>
<evidence type="ECO:0000313" key="4">
    <source>
        <dbReference type="Proteomes" id="UP000465306"/>
    </source>
</evidence>
<feature type="domain" description="DUF4185" evidence="1">
    <location>
        <begin position="206"/>
        <end position="506"/>
    </location>
</feature>
<proteinExistence type="predicted"/>
<accession>A0AAX1J903</accession>
<reference evidence="2 4" key="1">
    <citation type="journal article" date="2019" name="Emerg. Microbes Infect.">
        <title>Comprehensive subspecies identification of 175 nontuberculous mycobacteria species based on 7547 genomic profiles.</title>
        <authorList>
            <person name="Matsumoto Y."/>
            <person name="Kinjo T."/>
            <person name="Motooka D."/>
            <person name="Nabeya D."/>
            <person name="Jung N."/>
            <person name="Uechi K."/>
            <person name="Horii T."/>
            <person name="Iida T."/>
            <person name="Fujita J."/>
            <person name="Nakamura S."/>
        </authorList>
    </citation>
    <scope>NUCLEOTIDE SEQUENCE [LARGE SCALE GENOMIC DNA]</scope>
    <source>
        <strain evidence="2 4">JCM 13573</strain>
    </source>
</reference>
<dbReference type="EMBL" id="CP065047">
    <property type="protein sequence ID" value="QPI36975.1"/>
    <property type="molecule type" value="Genomic_DNA"/>
</dbReference>
<protein>
    <submittedName>
        <fullName evidence="3">DUF4185 domain-containing protein</fullName>
    </submittedName>
</protein>
<evidence type="ECO:0000313" key="5">
    <source>
        <dbReference type="Proteomes" id="UP000663583"/>
    </source>
</evidence>
<gene>
    <name evidence="3" type="ORF">I2456_21485</name>
    <name evidence="2" type="ORF">MKUB_44690</name>
</gene>
<organism evidence="3 5">
    <name type="scientific">Mycobacterium kubicae</name>
    <dbReference type="NCBI Taxonomy" id="120959"/>
    <lineage>
        <taxon>Bacteria</taxon>
        <taxon>Bacillati</taxon>
        <taxon>Actinomycetota</taxon>
        <taxon>Actinomycetes</taxon>
        <taxon>Mycobacteriales</taxon>
        <taxon>Mycobacteriaceae</taxon>
        <taxon>Mycobacterium</taxon>
        <taxon>Mycobacterium simiae complex</taxon>
    </lineage>
</organism>
<reference evidence="3" key="3">
    <citation type="submission" date="2020-11" db="EMBL/GenBank/DDBJ databases">
        <title>Intraspecies plasmid and genomic variation of Mycobacterium kubicae revealed by the complete genome sequences of two clinical isolates.</title>
        <authorList>
            <person name="Hendrix J.R."/>
            <person name="Epperson L.E."/>
            <person name="Honda J.R."/>
            <person name="Strong M."/>
        </authorList>
    </citation>
    <scope>NUCLEOTIDE SEQUENCE</scope>
    <source>
        <strain evidence="3">JCM 13573</strain>
    </source>
</reference>
<sequence length="532" mass="55794">MTPTKQLVLNTDPNKVLELIDGWTRTGDVLEQQAETYTRLVDRPGGSLWDGATADAARNRAAQDFRAITATRDTVDARAAQIRQAVASNLMPPLANAKQIITNAESHPGVTVNADLSITYTAPEGTSKETADANAKTVAAAEAELKAEANKWWAAENDVAAQIRDAESAVSKDLNFGAALYNVRRAFALKPGEVRNLGPIAGTGSGTGRIGVGAVDLGEIIVLPDGTAVAIGGDGWKGGWLGDLGVPDHYPSVGMVPSPESLGQLGPVQLSQLLGLGEGSGKELFAQYPGRGDTLPAGTIQVNGKTYVMVAGTTALKPTGGTWFVEAKPGEIGWTEIPHSYQPGNYANGGQSQISGYQGKDGKVYIAADSFDRTHGVTLYRADPDTFTDRSTWQPYVQNPSGSGSWGAPGQTGTVLSDTPFGELSFREVDGRAVLSGFNANHGPDGAVEIRVANDPTKIFDAGVPKTVVAQAGISNAPNFLPQNYGGYIVPGSTLDDMRVLVSQWYVPTGPDGLPTGPGTYNVQEFAVNANR</sequence>
<dbReference type="Proteomes" id="UP000663583">
    <property type="component" value="Chromosome"/>
</dbReference>
<dbReference type="EMBL" id="BLKU01000005">
    <property type="protein sequence ID" value="GFG66979.1"/>
    <property type="molecule type" value="Genomic_DNA"/>
</dbReference>
<dbReference type="InterPro" id="IPR025442">
    <property type="entry name" value="DUF4185"/>
</dbReference>